<name>A0AA38KLD4_9AGAR</name>
<accession>A0AA38KLD4</accession>
<feature type="compositionally biased region" description="Polar residues" evidence="2">
    <location>
        <begin position="50"/>
        <end position="59"/>
    </location>
</feature>
<dbReference type="Proteomes" id="UP001163798">
    <property type="component" value="Unassembled WGS sequence"/>
</dbReference>
<proteinExistence type="predicted"/>
<feature type="compositionally biased region" description="Low complexity" evidence="2">
    <location>
        <begin position="11"/>
        <end position="41"/>
    </location>
</feature>
<dbReference type="EMBL" id="MU793554">
    <property type="protein sequence ID" value="KAJ3781484.1"/>
    <property type="molecule type" value="Genomic_DNA"/>
</dbReference>
<keyword evidence="1" id="KW-0175">Coiled coil</keyword>
<protein>
    <submittedName>
        <fullName evidence="3">Uncharacterized protein</fullName>
    </submittedName>
</protein>
<feature type="region of interest" description="Disordered" evidence="2">
    <location>
        <begin position="1"/>
        <end position="79"/>
    </location>
</feature>
<feature type="coiled-coil region" evidence="1">
    <location>
        <begin position="177"/>
        <end position="232"/>
    </location>
</feature>
<feature type="coiled-coil region" evidence="1">
    <location>
        <begin position="304"/>
        <end position="359"/>
    </location>
</feature>
<evidence type="ECO:0000256" key="2">
    <source>
        <dbReference type="SAM" id="MobiDB-lite"/>
    </source>
</evidence>
<evidence type="ECO:0000313" key="4">
    <source>
        <dbReference type="Proteomes" id="UP001163798"/>
    </source>
</evidence>
<feature type="coiled-coil region" evidence="1">
    <location>
        <begin position="394"/>
        <end position="421"/>
    </location>
</feature>
<dbReference type="AlphaFoldDB" id="A0AA38KLD4"/>
<sequence>MNPHGKPPQGLLQSRRQSPPRRSLAGISPTMSPPTTSSLPPRNTKRRNVFSANTDSQPDIDSGLGNAPDDNIQNNPHPSSKVRIVYRDEEERKLHEKVETLMTQIESLHKDRCDMAKKLRGVEAELTLKKAAVLDFKACCGPYCNNSSNLEKAAQSLYADLLPSSNEQDSQLLKSIVSTARKEAGEVNQKLQEKNQKLAEVDAQLISLRKDLQTVREENDNLEAANGRLNNELGVETANSLKRETSFIAGMNMVQKHQRERITRAEADCSHIAKLEEECSKLKPLFQEQLSKNVLSRSIQTQNISRLEKEKNTLLADKQVAEGKLQYKQEKIESLQRSKDELEKKIEKLTKNKKGQAVADESRQLQDRLDLQITNIQSDRDSLAQQLENNKVVISELQTLLKSKDEEIQQLSNRVEDLNDETQVEVYAFQTCFTRCYVYAKTNLAMVRSNR</sequence>
<comment type="caution">
    <text evidence="3">The sequence shown here is derived from an EMBL/GenBank/DDBJ whole genome shotgun (WGS) entry which is preliminary data.</text>
</comment>
<reference evidence="3" key="1">
    <citation type="submission" date="2022-08" db="EMBL/GenBank/DDBJ databases">
        <authorList>
            <consortium name="DOE Joint Genome Institute"/>
            <person name="Min B."/>
            <person name="Riley R."/>
            <person name="Sierra-Patev S."/>
            <person name="Naranjo-Ortiz M."/>
            <person name="Looney B."/>
            <person name="Konkel Z."/>
            <person name="Slot J.C."/>
            <person name="Sakamoto Y."/>
            <person name="Steenwyk J.L."/>
            <person name="Rokas A."/>
            <person name="Carro J."/>
            <person name="Camarero S."/>
            <person name="Ferreira P."/>
            <person name="Molpeceres G."/>
            <person name="Ruiz-Duenas F.J."/>
            <person name="Serrano A."/>
            <person name="Henrissat B."/>
            <person name="Drula E."/>
            <person name="Hughes K.W."/>
            <person name="Mata J.L."/>
            <person name="Ishikawa N.K."/>
            <person name="Vargas-Isla R."/>
            <person name="Ushijima S."/>
            <person name="Smith C.A."/>
            <person name="Ahrendt S."/>
            <person name="Andreopoulos W."/>
            <person name="He G."/>
            <person name="Labutti K."/>
            <person name="Lipzen A."/>
            <person name="Ng V."/>
            <person name="Sandor L."/>
            <person name="Barry K."/>
            <person name="Martinez A.T."/>
            <person name="Xiao Y."/>
            <person name="Gibbons J.G."/>
            <person name="Terashima K."/>
            <person name="Hibbett D.S."/>
            <person name="Grigoriev I.V."/>
        </authorList>
    </citation>
    <scope>NUCLEOTIDE SEQUENCE</scope>
    <source>
        <strain evidence="3">TFB10291</strain>
    </source>
</reference>
<evidence type="ECO:0000313" key="3">
    <source>
        <dbReference type="EMBL" id="KAJ3781484.1"/>
    </source>
</evidence>
<organism evidence="3 4">
    <name type="scientific">Lentinula aff. detonsa</name>
    <dbReference type="NCBI Taxonomy" id="2804958"/>
    <lineage>
        <taxon>Eukaryota</taxon>
        <taxon>Fungi</taxon>
        <taxon>Dikarya</taxon>
        <taxon>Basidiomycota</taxon>
        <taxon>Agaricomycotina</taxon>
        <taxon>Agaricomycetes</taxon>
        <taxon>Agaricomycetidae</taxon>
        <taxon>Agaricales</taxon>
        <taxon>Marasmiineae</taxon>
        <taxon>Omphalotaceae</taxon>
        <taxon>Lentinula</taxon>
    </lineage>
</organism>
<gene>
    <name evidence="3" type="ORF">GGU10DRAFT_379505</name>
</gene>
<keyword evidence="4" id="KW-1185">Reference proteome</keyword>
<evidence type="ECO:0000256" key="1">
    <source>
        <dbReference type="SAM" id="Coils"/>
    </source>
</evidence>